<organism evidence="2 3">
    <name type="scientific">Sediminibacterium roseum</name>
    <dbReference type="NCBI Taxonomy" id="1978412"/>
    <lineage>
        <taxon>Bacteria</taxon>
        <taxon>Pseudomonadati</taxon>
        <taxon>Bacteroidota</taxon>
        <taxon>Chitinophagia</taxon>
        <taxon>Chitinophagales</taxon>
        <taxon>Chitinophagaceae</taxon>
        <taxon>Sediminibacterium</taxon>
    </lineage>
</organism>
<evidence type="ECO:0000313" key="3">
    <source>
        <dbReference type="Proteomes" id="UP000753802"/>
    </source>
</evidence>
<dbReference type="InterPro" id="IPR005025">
    <property type="entry name" value="FMN_Rdtase-like_dom"/>
</dbReference>
<dbReference type="InterPro" id="IPR050712">
    <property type="entry name" value="NAD(P)H-dep_reductase"/>
</dbReference>
<sequence>MPEKKRILAVPGSTRSRSVNLHILQAIASLYEGKLAVEIYDGLDQLPHFNPDLDKDPLPPAVASLRKKMELADGIVICTPEYVFSLPGSLKNAIEWMVSTTILTGKPAALITASSSGQKAHESLDLVMRTVGVKLGEKGSLLIQGPKTKITEEGVITDETTLASLKELVDDFLTLLN</sequence>
<keyword evidence="3" id="KW-1185">Reference proteome</keyword>
<name>A0ABW9ZTM3_9BACT</name>
<accession>A0ABW9ZTM3</accession>
<dbReference type="RefSeq" id="WP_161818770.1">
    <property type="nucleotide sequence ID" value="NZ_JAACJS010000012.1"/>
</dbReference>
<dbReference type="PANTHER" id="PTHR30543:SF21">
    <property type="entry name" value="NAD(P)H-DEPENDENT FMN REDUCTASE LOT6"/>
    <property type="match status" value="1"/>
</dbReference>
<proteinExistence type="predicted"/>
<comment type="caution">
    <text evidence="2">The sequence shown here is derived from an EMBL/GenBank/DDBJ whole genome shotgun (WGS) entry which is preliminary data.</text>
</comment>
<evidence type="ECO:0000313" key="2">
    <source>
        <dbReference type="EMBL" id="NCI50476.1"/>
    </source>
</evidence>
<dbReference type="SUPFAM" id="SSF52218">
    <property type="entry name" value="Flavoproteins"/>
    <property type="match status" value="1"/>
</dbReference>
<dbReference type="Gene3D" id="3.40.50.360">
    <property type="match status" value="1"/>
</dbReference>
<dbReference type="EMBL" id="JAACJS010000012">
    <property type="protein sequence ID" value="NCI50476.1"/>
    <property type="molecule type" value="Genomic_DNA"/>
</dbReference>
<gene>
    <name evidence="2" type="ORF">GWC95_11120</name>
</gene>
<feature type="domain" description="NADPH-dependent FMN reductase-like" evidence="1">
    <location>
        <begin position="6"/>
        <end position="134"/>
    </location>
</feature>
<dbReference type="Pfam" id="PF03358">
    <property type="entry name" value="FMN_red"/>
    <property type="match status" value="1"/>
</dbReference>
<dbReference type="PANTHER" id="PTHR30543">
    <property type="entry name" value="CHROMATE REDUCTASE"/>
    <property type="match status" value="1"/>
</dbReference>
<evidence type="ECO:0000259" key="1">
    <source>
        <dbReference type="Pfam" id="PF03358"/>
    </source>
</evidence>
<dbReference type="InterPro" id="IPR029039">
    <property type="entry name" value="Flavoprotein-like_sf"/>
</dbReference>
<reference evidence="2 3" key="1">
    <citation type="submission" date="2020-01" db="EMBL/GenBank/DDBJ databases">
        <title>Genome analysis.</title>
        <authorList>
            <person name="Wu S."/>
            <person name="Wang G."/>
        </authorList>
    </citation>
    <scope>NUCLEOTIDE SEQUENCE [LARGE SCALE GENOMIC DNA]</scope>
    <source>
        <strain evidence="2 3">SYL130</strain>
    </source>
</reference>
<protein>
    <submittedName>
        <fullName evidence="2">NAD(P)H-dependent oxidoreductase</fullName>
    </submittedName>
</protein>
<dbReference type="Proteomes" id="UP000753802">
    <property type="component" value="Unassembled WGS sequence"/>
</dbReference>